<dbReference type="KEGG" id="ffu:CLAFUR5_06182"/>
<feature type="compositionally biased region" description="Polar residues" evidence="2">
    <location>
        <begin position="1361"/>
        <end position="1379"/>
    </location>
</feature>
<feature type="compositionally biased region" description="Low complexity" evidence="2">
    <location>
        <begin position="1660"/>
        <end position="1674"/>
    </location>
</feature>
<dbReference type="CDD" id="cd13365">
    <property type="entry name" value="PH_PLC_plant-like"/>
    <property type="match status" value="1"/>
</dbReference>
<evidence type="ECO:0000256" key="2">
    <source>
        <dbReference type="SAM" id="MobiDB-lite"/>
    </source>
</evidence>
<feature type="region of interest" description="Disordered" evidence="2">
    <location>
        <begin position="1174"/>
        <end position="1230"/>
    </location>
</feature>
<dbReference type="InterPro" id="IPR024774">
    <property type="entry name" value="PH_dom-Mcp5-type"/>
</dbReference>
<feature type="compositionally biased region" description="Polar residues" evidence="2">
    <location>
        <begin position="157"/>
        <end position="173"/>
    </location>
</feature>
<keyword evidence="5" id="KW-1185">Reference proteome</keyword>
<feature type="compositionally biased region" description="Acidic residues" evidence="2">
    <location>
        <begin position="669"/>
        <end position="679"/>
    </location>
</feature>
<feature type="domain" description="PH" evidence="3">
    <location>
        <begin position="1427"/>
        <end position="1538"/>
    </location>
</feature>
<feature type="region of interest" description="Disordered" evidence="2">
    <location>
        <begin position="801"/>
        <end position="869"/>
    </location>
</feature>
<gene>
    <name evidence="4" type="ORF">CLAFUR5_06182</name>
</gene>
<dbReference type="GeneID" id="71986060"/>
<sequence>MAAANMPPGAVPSNGMVDPFTSSPSSHANPAPLRYAAFDNEQLSLAATNSPSSARRALEAHLKNTDRRIHEASRLGTTLIQQRKDLAAKLKEVEEMQTESQVPDELRQKLSELEREYNEVGRESARAFLPKSRVVSEATDSTAGSGIISGSGRDSPTKAQAPSMSRRQRNQPANRVHDIEFATEISTSLIAQVRQLQAALAEKDDELKDTTAAKALLEAEAAHLVQRLRHMDENEQKYKDENWNLETKLQDMEATLKESMDKESRLVQILRSTQTEKASKERELDDLKVTHEKLSEDHAMVKKVQEADLHGLKRDAAVHETEKGRLERRIAELVAQNTELAKAVSYRMGHPVQQSDTDFVSAEEGIQSDSQSPFDSAPPSPIKGTPARHGMLEQETLKSSLNHAHRMIQNLKNTIHREKTEKIELKRMLQDARDEIETRRESTGIVGANMAKKRRSEPEGIKFKRPSTNRLGATRTSTTEILEDEPDWEDHEIEQTPSKPRSAGVAAGTSATGAAGMAAYDHAYGRSEDDSTDAFDTAHERDTTTESEAFATGKEDFGDDTTDGDLTETEGNGNHTLRSVGSFTSRPKAEHRQSYMSTASMSGDDDDDQIVRTPVHNAQQPKYKLRLSRGVRRSGRVSDMIADSPNAASNNSPTSSNGTPQRAQQTLGDELDALDEDSMEGTPSSSFVMDDEGTPNTQRELSVDPGTPSKAEAETAAVVAEREMSQEPGIVSSAIIPRKPDMIDSGMMTEPWEPERIIEERIAEKEIRVEVPVHDQSLQDHAGDLIGGALAGIGVSRFVGGQHDGSREVDGSSQASGDSSNHDLARVQTAETEIARPASQSRSPGGSEGLPSDKDHTRLQFSTITDPRDDEIETYKAQIAHVTKLHEDQTERQRLEAQQAQAAREAEIERVKSEMKQVQESRDSEVQKVKSELQQLQGARVAEVEKASAEIKQLKDTRTAEIEMYKQELMQVNQSREQEQQGHSAEIEALKRHGAESSQAIAQLKLDHNRQLQHFKGLVSEISEKLTVAEQEREELQHDHAVVTSQLHDLSKQHAHLRSQHAQMESEREQLKQEHYNSNTQFEHLKRQFMEMQSRHAQAEETIRVLTPDPASLAFSDLIAQDVKPVEIDFPEHDTPFVPRRSSKRPENVPGSSTEQQEPKTLLTHNYHDHPLVATDEEDENEPNESPVDTADFPRPPLAEISTNAPPSRPPPGPPMTDEGSQTLVSGKDIDSILRNKTAIVPGKDAAISGAATAAALSSLPPVPTSPSRDRSTEARPSIYESPTLKQPRRPSSSGSMRARAAGAPPLPADHTRKIAEAQRAPGTPTGQPAFGTMGPPAMPASAYKRPSTRDRTMNERVGSRDSTTPRPVQTRTSRSQMASDRVSHRTSVSSFASELDERFNISRGHGVYPDDITPPTDPRMIQAITQTMIGEYLWKYTRKAGRSETSNTRHRRFFWVHPYTRTLYWSEQDPSTAGKNMLKAKSVAIDSVRVITDDNAYPPGLHRKSLVVVTPGREIVFTAPTAQRHETWFNALSYLLLRTDKEKGEAQDTFDESDLDEFRPGLGRSVSRSISKMTGQQRSSSRQSRDRASLSSYNSRTTRNTSPRRHDANRTLTNRHGTVTQQAKTLQPPTFNNGLTSTVSNNSRQSSGSVGGRFTSLTSRFRPSSSGRSGSALSHRRDNFDPASIYDASVAADSAEDLRAVIEQQDKQADRLEDVRACCDGRHNVGSLSRANGRHSHGHHSHSHR</sequence>
<name>A0A9Q8LI19_PASFU</name>
<dbReference type="InterPro" id="IPR011993">
    <property type="entry name" value="PH-like_dom_sf"/>
</dbReference>
<dbReference type="InterPro" id="IPR001849">
    <property type="entry name" value="PH_domain"/>
</dbReference>
<dbReference type="PANTHER" id="PTHR28190:SF1">
    <property type="entry name" value="NUCLEAR MIGRATION PROTEIN NUM1"/>
    <property type="match status" value="1"/>
</dbReference>
<feature type="compositionally biased region" description="Polar residues" evidence="2">
    <location>
        <begin position="574"/>
        <end position="585"/>
    </location>
</feature>
<dbReference type="GO" id="GO:0005543">
    <property type="term" value="F:phospholipid binding"/>
    <property type="evidence" value="ECO:0007669"/>
    <property type="project" value="InterPro"/>
</dbReference>
<feature type="region of interest" description="Disordered" evidence="2">
    <location>
        <begin position="139"/>
        <end position="174"/>
    </location>
</feature>
<evidence type="ECO:0000256" key="1">
    <source>
        <dbReference type="SAM" id="Coils"/>
    </source>
</evidence>
<feature type="compositionally biased region" description="Basic residues" evidence="2">
    <location>
        <begin position="623"/>
        <end position="635"/>
    </location>
</feature>
<feature type="coiled-coil region" evidence="1">
    <location>
        <begin position="55"/>
        <end position="123"/>
    </location>
</feature>
<feature type="compositionally biased region" description="Basic and acidic residues" evidence="2">
    <location>
        <begin position="1348"/>
        <end position="1360"/>
    </location>
</feature>
<feature type="compositionally biased region" description="Polar residues" evidence="2">
    <location>
        <begin position="1611"/>
        <end position="1649"/>
    </location>
</feature>
<feature type="compositionally biased region" description="Low complexity" evidence="2">
    <location>
        <begin position="644"/>
        <end position="657"/>
    </location>
</feature>
<feature type="region of interest" description="Disordered" evidence="2">
    <location>
        <begin position="1548"/>
        <end position="1680"/>
    </location>
</feature>
<dbReference type="GO" id="GO:0005739">
    <property type="term" value="C:mitochondrion"/>
    <property type="evidence" value="ECO:0007669"/>
    <property type="project" value="TreeGrafter"/>
</dbReference>
<feature type="region of interest" description="Disordered" evidence="2">
    <location>
        <begin position="527"/>
        <end position="714"/>
    </location>
</feature>
<feature type="region of interest" description="Disordered" evidence="2">
    <location>
        <begin position="1"/>
        <end position="32"/>
    </location>
</feature>
<dbReference type="PROSITE" id="PS50003">
    <property type="entry name" value="PH_DOMAIN"/>
    <property type="match status" value="1"/>
</dbReference>
<dbReference type="GO" id="GO:0015631">
    <property type="term" value="F:tubulin binding"/>
    <property type="evidence" value="ECO:0007669"/>
    <property type="project" value="TreeGrafter"/>
</dbReference>
<feature type="region of interest" description="Disordered" evidence="2">
    <location>
        <begin position="450"/>
        <end position="511"/>
    </location>
</feature>
<reference evidence="4" key="1">
    <citation type="submission" date="2021-12" db="EMBL/GenBank/DDBJ databases">
        <authorList>
            <person name="Zaccaron A."/>
            <person name="Stergiopoulos I."/>
        </authorList>
    </citation>
    <scope>NUCLEOTIDE SEQUENCE</scope>
    <source>
        <strain evidence="4">Race5_Kim</strain>
    </source>
</reference>
<organism evidence="4 5">
    <name type="scientific">Passalora fulva</name>
    <name type="common">Tomato leaf mold</name>
    <name type="synonym">Cladosporium fulvum</name>
    <dbReference type="NCBI Taxonomy" id="5499"/>
    <lineage>
        <taxon>Eukaryota</taxon>
        <taxon>Fungi</taxon>
        <taxon>Dikarya</taxon>
        <taxon>Ascomycota</taxon>
        <taxon>Pezizomycotina</taxon>
        <taxon>Dothideomycetes</taxon>
        <taxon>Dothideomycetidae</taxon>
        <taxon>Mycosphaerellales</taxon>
        <taxon>Mycosphaerellaceae</taxon>
        <taxon>Fulvia</taxon>
    </lineage>
</organism>
<feature type="compositionally biased region" description="Low complexity" evidence="2">
    <location>
        <begin position="1290"/>
        <end position="1304"/>
    </location>
</feature>
<feature type="coiled-coil region" evidence="1">
    <location>
        <begin position="1019"/>
        <end position="1102"/>
    </location>
</feature>
<dbReference type="GO" id="GO:0000226">
    <property type="term" value="P:microtubule cytoskeleton organization"/>
    <property type="evidence" value="ECO:0007669"/>
    <property type="project" value="TreeGrafter"/>
</dbReference>
<dbReference type="Proteomes" id="UP000756132">
    <property type="component" value="Chromosome 5"/>
</dbReference>
<feature type="compositionally biased region" description="Basic residues" evidence="2">
    <location>
        <begin position="1733"/>
        <end position="1746"/>
    </location>
</feature>
<dbReference type="RefSeq" id="XP_047762387.1">
    <property type="nucleotide sequence ID" value="XM_047905330.1"/>
</dbReference>
<dbReference type="PANTHER" id="PTHR28190">
    <property type="entry name" value="NUCLEAR MIGRATION PROTEIN NUM1"/>
    <property type="match status" value="1"/>
</dbReference>
<evidence type="ECO:0000313" key="5">
    <source>
        <dbReference type="Proteomes" id="UP000756132"/>
    </source>
</evidence>
<keyword evidence="1" id="KW-0175">Coiled coil</keyword>
<feature type="compositionally biased region" description="Polar residues" evidence="2">
    <location>
        <begin position="1567"/>
        <end position="1576"/>
    </location>
</feature>
<protein>
    <submittedName>
        <fullName evidence="4">Anucleate primary sterigmata protein A</fullName>
    </submittedName>
</protein>
<dbReference type="SMART" id="SM00233">
    <property type="entry name" value="PH"/>
    <property type="match status" value="1"/>
</dbReference>
<evidence type="ECO:0000313" key="4">
    <source>
        <dbReference type="EMBL" id="UJO18021.1"/>
    </source>
</evidence>
<feature type="region of interest" description="Disordered" evidence="2">
    <location>
        <begin position="363"/>
        <end position="387"/>
    </location>
</feature>
<dbReference type="GO" id="GO:0005938">
    <property type="term" value="C:cell cortex"/>
    <property type="evidence" value="ECO:0007669"/>
    <property type="project" value="InterPro"/>
</dbReference>
<reference evidence="4" key="2">
    <citation type="journal article" date="2022" name="Microb. Genom.">
        <title>A chromosome-scale genome assembly of the tomato pathogen Cladosporium fulvum reveals a compartmentalized genome architecture and the presence of a dispensable chromosome.</title>
        <authorList>
            <person name="Zaccaron A.Z."/>
            <person name="Chen L.H."/>
            <person name="Samaras A."/>
            <person name="Stergiopoulos I."/>
        </authorList>
    </citation>
    <scope>NUCLEOTIDE SEQUENCE</scope>
    <source>
        <strain evidence="4">Race5_Kim</strain>
    </source>
</reference>
<dbReference type="OrthoDB" id="2149224at2759"/>
<dbReference type="Pfam" id="PF12814">
    <property type="entry name" value="Mcp5_PH"/>
    <property type="match status" value="1"/>
</dbReference>
<dbReference type="InterPro" id="IPR053005">
    <property type="entry name" value="Nuclear_Pos-Cytoskel_Interact"/>
</dbReference>
<dbReference type="Gene3D" id="2.30.29.30">
    <property type="entry name" value="Pleckstrin-homology domain (PH domain)/Phosphotyrosine-binding domain (PTB)"/>
    <property type="match status" value="1"/>
</dbReference>
<feature type="compositionally biased region" description="Polar residues" evidence="2">
    <location>
        <begin position="466"/>
        <end position="480"/>
    </location>
</feature>
<feature type="region of interest" description="Disordered" evidence="2">
    <location>
        <begin position="1130"/>
        <end position="1162"/>
    </location>
</feature>
<feature type="compositionally biased region" description="Low complexity" evidence="2">
    <location>
        <begin position="502"/>
        <end position="511"/>
    </location>
</feature>
<evidence type="ECO:0000259" key="3">
    <source>
        <dbReference type="PROSITE" id="PS50003"/>
    </source>
</evidence>
<feature type="coiled-coil region" evidence="1">
    <location>
        <begin position="885"/>
        <end position="928"/>
    </location>
</feature>
<feature type="compositionally biased region" description="Low complexity" evidence="2">
    <location>
        <begin position="1590"/>
        <end position="1602"/>
    </location>
</feature>
<proteinExistence type="predicted"/>
<accession>A0A9Q8LI19</accession>
<dbReference type="GO" id="GO:0032065">
    <property type="term" value="P:maintenance of protein location in cell cortex"/>
    <property type="evidence" value="ECO:0007669"/>
    <property type="project" value="InterPro"/>
</dbReference>
<feature type="region of interest" description="Disordered" evidence="2">
    <location>
        <begin position="1724"/>
        <end position="1746"/>
    </location>
</feature>
<feature type="coiled-coil region" evidence="1">
    <location>
        <begin position="193"/>
        <end position="343"/>
    </location>
</feature>
<feature type="coiled-coil region" evidence="1">
    <location>
        <begin position="401"/>
        <end position="442"/>
    </location>
</feature>
<feature type="compositionally biased region" description="Acidic residues" evidence="2">
    <location>
        <begin position="481"/>
        <end position="492"/>
    </location>
</feature>
<dbReference type="SUPFAM" id="SSF50729">
    <property type="entry name" value="PH domain-like"/>
    <property type="match status" value="1"/>
</dbReference>
<feature type="compositionally biased region" description="Polar residues" evidence="2">
    <location>
        <begin position="658"/>
        <end position="667"/>
    </location>
</feature>
<dbReference type="EMBL" id="CP090167">
    <property type="protein sequence ID" value="UJO18021.1"/>
    <property type="molecule type" value="Genomic_DNA"/>
</dbReference>
<feature type="region of interest" description="Disordered" evidence="2">
    <location>
        <begin position="1254"/>
        <end position="1390"/>
    </location>
</feature>
<feature type="compositionally biased region" description="Acidic residues" evidence="2">
    <location>
        <begin position="557"/>
        <end position="568"/>
    </location>
</feature>